<evidence type="ECO:0000313" key="1">
    <source>
        <dbReference type="EMBL" id="JAH37885.1"/>
    </source>
</evidence>
<reference evidence="1" key="1">
    <citation type="submission" date="2014-11" db="EMBL/GenBank/DDBJ databases">
        <authorList>
            <person name="Amaro Gonzalez C."/>
        </authorList>
    </citation>
    <scope>NUCLEOTIDE SEQUENCE</scope>
</reference>
<sequence>MSIPLNSIQNDTQLGIMKEYIEYSQFQNNQKFFMLFTLDRIEI</sequence>
<protein>
    <submittedName>
        <fullName evidence="1">Uncharacterized protein</fullName>
    </submittedName>
</protein>
<accession>A0A0E9SB31</accession>
<reference evidence="1" key="2">
    <citation type="journal article" date="2015" name="Fish Shellfish Immunol.">
        <title>Early steps in the European eel (Anguilla anguilla)-Vibrio vulnificus interaction in the gills: Role of the RtxA13 toxin.</title>
        <authorList>
            <person name="Callol A."/>
            <person name="Pajuelo D."/>
            <person name="Ebbesson L."/>
            <person name="Teles M."/>
            <person name="MacKenzie S."/>
            <person name="Amaro C."/>
        </authorList>
    </citation>
    <scope>NUCLEOTIDE SEQUENCE</scope>
</reference>
<dbReference type="AlphaFoldDB" id="A0A0E9SB31"/>
<proteinExistence type="predicted"/>
<organism evidence="1">
    <name type="scientific">Anguilla anguilla</name>
    <name type="common">European freshwater eel</name>
    <name type="synonym">Muraena anguilla</name>
    <dbReference type="NCBI Taxonomy" id="7936"/>
    <lineage>
        <taxon>Eukaryota</taxon>
        <taxon>Metazoa</taxon>
        <taxon>Chordata</taxon>
        <taxon>Craniata</taxon>
        <taxon>Vertebrata</taxon>
        <taxon>Euteleostomi</taxon>
        <taxon>Actinopterygii</taxon>
        <taxon>Neopterygii</taxon>
        <taxon>Teleostei</taxon>
        <taxon>Anguilliformes</taxon>
        <taxon>Anguillidae</taxon>
        <taxon>Anguilla</taxon>
    </lineage>
</organism>
<dbReference type="EMBL" id="GBXM01070692">
    <property type="protein sequence ID" value="JAH37885.1"/>
    <property type="molecule type" value="Transcribed_RNA"/>
</dbReference>
<name>A0A0E9SB31_ANGAN</name>